<gene>
    <name evidence="6" type="primary">LOC117566796</name>
</gene>
<dbReference type="SUPFAM" id="SSF117892">
    <property type="entry name" value="Band 7/SPFH domain"/>
    <property type="match status" value="1"/>
</dbReference>
<evidence type="ECO:0000259" key="4">
    <source>
        <dbReference type="SMART" id="SM00244"/>
    </source>
</evidence>
<feature type="transmembrane region" description="Helical" evidence="3">
    <location>
        <begin position="67"/>
        <end position="91"/>
    </location>
</feature>
<keyword evidence="3" id="KW-0812">Transmembrane</keyword>
<dbReference type="FunFam" id="3.30.479.30:FF:000004">
    <property type="entry name" value="Putative membrane protease family, stomatin"/>
    <property type="match status" value="1"/>
</dbReference>
<evidence type="ECO:0000256" key="2">
    <source>
        <dbReference type="SAM" id="MobiDB-lite"/>
    </source>
</evidence>
<name>A0A6P8WUY4_DROAB</name>
<feature type="domain" description="Band 7" evidence="4">
    <location>
        <begin position="86"/>
        <end position="247"/>
    </location>
</feature>
<dbReference type="PANTHER" id="PTHR10264:SF19">
    <property type="entry name" value="AT06885P-RELATED"/>
    <property type="match status" value="1"/>
</dbReference>
<dbReference type="PRINTS" id="PR00721">
    <property type="entry name" value="STOMATIN"/>
</dbReference>
<keyword evidence="3" id="KW-1133">Transmembrane helix</keyword>
<reference evidence="6" key="1">
    <citation type="submission" date="2025-08" db="UniProtKB">
        <authorList>
            <consortium name="RefSeq"/>
        </authorList>
    </citation>
    <scope>IDENTIFICATION</scope>
    <source>
        <strain evidence="6">15112-1751.03</strain>
        <tissue evidence="6">Whole Adult</tissue>
    </source>
</reference>
<dbReference type="OrthoDB" id="2105077at2759"/>
<dbReference type="Gene3D" id="3.30.479.30">
    <property type="entry name" value="Band 7 domain"/>
    <property type="match status" value="1"/>
</dbReference>
<dbReference type="InterPro" id="IPR001107">
    <property type="entry name" value="Band_7"/>
</dbReference>
<protein>
    <submittedName>
        <fullName evidence="6">Band 7 protein AGAP004871</fullName>
    </submittedName>
</protein>
<sequence>MENRSDTKAKELPEGYKEIDHIKLSPTNKSRETDDDDSESSDSGRLTNIHRNVKTTENQPRGIWETIFIAISYILVIVFFPISVFMCLVVLQEYQRAVVLRLGRLRPGGPKGPGLIFIVPCVDQYQKVDLRTTSLDVPPQDILTKDSVTVSVDAVVYYRISNPLDVALQVIDPAYCCQLLAMTTLRNVTGLYMLIELVSAKKTLSRQIKNMLDSTGATDPWGIRIERVEITDILMPESLQRAMAVEQEARREAMAKVAAANGERDAVKALKEAADIMESNPIALQLRYLQTLNTICNDQTEAIVFPLPIDILQKLMK</sequence>
<dbReference type="Proteomes" id="UP000515160">
    <property type="component" value="Chromosome 3"/>
</dbReference>
<dbReference type="RefSeq" id="XP_034102230.1">
    <property type="nucleotide sequence ID" value="XM_034246339.2"/>
</dbReference>
<dbReference type="Gene3D" id="6.10.250.2090">
    <property type="match status" value="1"/>
</dbReference>
<dbReference type="SMART" id="SM00244">
    <property type="entry name" value="PHB"/>
    <property type="match status" value="1"/>
</dbReference>
<dbReference type="InterPro" id="IPR043202">
    <property type="entry name" value="Band-7_stomatin-like"/>
</dbReference>
<proteinExistence type="inferred from homology"/>
<evidence type="ECO:0000313" key="5">
    <source>
        <dbReference type="Proteomes" id="UP000515160"/>
    </source>
</evidence>
<feature type="region of interest" description="Disordered" evidence="2">
    <location>
        <begin position="1"/>
        <end position="52"/>
    </location>
</feature>
<dbReference type="GeneID" id="117566796"/>
<feature type="compositionally biased region" description="Basic and acidic residues" evidence="2">
    <location>
        <begin position="1"/>
        <end position="23"/>
    </location>
</feature>
<dbReference type="Pfam" id="PF01145">
    <property type="entry name" value="Band_7"/>
    <property type="match status" value="1"/>
</dbReference>
<dbReference type="AlphaFoldDB" id="A0A6P8WUY4"/>
<dbReference type="InterPro" id="IPR036013">
    <property type="entry name" value="Band_7/SPFH_dom_sf"/>
</dbReference>
<accession>A0A6P8WUY4</accession>
<evidence type="ECO:0000256" key="3">
    <source>
        <dbReference type="SAM" id="Phobius"/>
    </source>
</evidence>
<evidence type="ECO:0000313" key="6">
    <source>
        <dbReference type="RefSeq" id="XP_034102230.1"/>
    </source>
</evidence>
<keyword evidence="5" id="KW-1185">Reference proteome</keyword>
<keyword evidence="3" id="KW-0472">Membrane</keyword>
<dbReference type="InterPro" id="IPR001972">
    <property type="entry name" value="Stomatin_HflK_fam"/>
</dbReference>
<dbReference type="GO" id="GO:0009898">
    <property type="term" value="C:cytoplasmic side of plasma membrane"/>
    <property type="evidence" value="ECO:0007669"/>
    <property type="project" value="UniProtKB-ARBA"/>
</dbReference>
<dbReference type="PANTHER" id="PTHR10264">
    <property type="entry name" value="BAND 7 PROTEIN-RELATED"/>
    <property type="match status" value="1"/>
</dbReference>
<comment type="similarity">
    <text evidence="1">Belongs to the band 7/mec-2 family.</text>
</comment>
<evidence type="ECO:0000256" key="1">
    <source>
        <dbReference type="ARBA" id="ARBA00008164"/>
    </source>
</evidence>
<organism evidence="5 6">
    <name type="scientific">Drosophila albomicans</name>
    <name type="common">Fruit fly</name>
    <dbReference type="NCBI Taxonomy" id="7291"/>
    <lineage>
        <taxon>Eukaryota</taxon>
        <taxon>Metazoa</taxon>
        <taxon>Ecdysozoa</taxon>
        <taxon>Arthropoda</taxon>
        <taxon>Hexapoda</taxon>
        <taxon>Insecta</taxon>
        <taxon>Pterygota</taxon>
        <taxon>Neoptera</taxon>
        <taxon>Endopterygota</taxon>
        <taxon>Diptera</taxon>
        <taxon>Brachycera</taxon>
        <taxon>Muscomorpha</taxon>
        <taxon>Ephydroidea</taxon>
        <taxon>Drosophilidae</taxon>
        <taxon>Drosophila</taxon>
    </lineage>
</organism>